<keyword evidence="3" id="KW-0333">Golgi apparatus</keyword>
<dbReference type="PROSITE" id="PS51865">
    <property type="entry name" value="PDZ_GRASP"/>
    <property type="match status" value="2"/>
</dbReference>
<keyword evidence="9" id="KW-1185">Reference proteome</keyword>
<feature type="compositionally biased region" description="Polar residues" evidence="6">
    <location>
        <begin position="322"/>
        <end position="336"/>
    </location>
</feature>
<dbReference type="AlphaFoldDB" id="A0A8H5HU59"/>
<evidence type="ECO:0000256" key="5">
    <source>
        <dbReference type="PIRSR" id="PIRSR607583-1"/>
    </source>
</evidence>
<evidence type="ECO:0000256" key="4">
    <source>
        <dbReference type="ARBA" id="ARBA00023136"/>
    </source>
</evidence>
<dbReference type="InterPro" id="IPR007583">
    <property type="entry name" value="GRASP55_65"/>
</dbReference>
<feature type="domain" description="PDZ GRASP-type" evidence="7">
    <location>
        <begin position="15"/>
        <end position="114"/>
    </location>
</feature>
<dbReference type="PANTHER" id="PTHR12893:SF0">
    <property type="entry name" value="GRASP65"/>
    <property type="match status" value="1"/>
</dbReference>
<dbReference type="OrthoDB" id="3318at2759"/>
<dbReference type="Proteomes" id="UP000518752">
    <property type="component" value="Unassembled WGS sequence"/>
</dbReference>
<accession>A0A8H5HU59</accession>
<dbReference type="PANTHER" id="PTHR12893">
    <property type="entry name" value="GOLGI REASSEMBLY STACKING PROTEIN GRASP"/>
    <property type="match status" value="1"/>
</dbReference>
<comment type="subcellular location">
    <subcellularLocation>
        <location evidence="1">Golgi apparatus membrane</location>
    </subcellularLocation>
</comment>
<evidence type="ECO:0000259" key="7">
    <source>
        <dbReference type="PROSITE" id="PS51865"/>
    </source>
</evidence>
<evidence type="ECO:0000313" key="8">
    <source>
        <dbReference type="EMBL" id="KAF5389329.1"/>
    </source>
</evidence>
<dbReference type="InterPro" id="IPR024958">
    <property type="entry name" value="GRASP_PDZ"/>
</dbReference>
<dbReference type="Gene3D" id="2.30.42.10">
    <property type="match status" value="2"/>
</dbReference>
<evidence type="ECO:0000313" key="9">
    <source>
        <dbReference type="Proteomes" id="UP000518752"/>
    </source>
</evidence>
<evidence type="ECO:0000256" key="1">
    <source>
        <dbReference type="ARBA" id="ARBA00004394"/>
    </source>
</evidence>
<feature type="domain" description="PDZ GRASP-type" evidence="7">
    <location>
        <begin position="120"/>
        <end position="209"/>
    </location>
</feature>
<evidence type="ECO:0000256" key="6">
    <source>
        <dbReference type="SAM" id="MobiDB-lite"/>
    </source>
</evidence>
<evidence type="ECO:0000256" key="2">
    <source>
        <dbReference type="ARBA" id="ARBA00022737"/>
    </source>
</evidence>
<feature type="binding site" evidence="5">
    <location>
        <position position="112"/>
    </location>
    <ligand>
        <name>Zn(2+)</name>
        <dbReference type="ChEBI" id="CHEBI:29105"/>
    </ligand>
</feature>
<gene>
    <name evidence="8" type="ORF">D9757_003433</name>
</gene>
<dbReference type="EMBL" id="JAACJN010000023">
    <property type="protein sequence ID" value="KAF5389329.1"/>
    <property type="molecule type" value="Genomic_DNA"/>
</dbReference>
<name>A0A8H5HU59_9AGAR</name>
<feature type="binding site" evidence="5">
    <location>
        <position position="18"/>
    </location>
    <ligand>
        <name>Zn(2+)</name>
        <dbReference type="ChEBI" id="CHEBI:29105"/>
    </ligand>
</feature>
<dbReference type="SUPFAM" id="SSF50156">
    <property type="entry name" value="PDZ domain-like"/>
    <property type="match status" value="1"/>
</dbReference>
<keyword evidence="4" id="KW-0472">Membrane</keyword>
<reference evidence="8 9" key="1">
    <citation type="journal article" date="2020" name="ISME J.">
        <title>Uncovering the hidden diversity of litter-decomposition mechanisms in mushroom-forming fungi.</title>
        <authorList>
            <person name="Floudas D."/>
            <person name="Bentzer J."/>
            <person name="Ahren D."/>
            <person name="Johansson T."/>
            <person name="Persson P."/>
            <person name="Tunlid A."/>
        </authorList>
    </citation>
    <scope>NUCLEOTIDE SEQUENCE [LARGE SCALE GENOMIC DNA]</scope>
    <source>
        <strain evidence="8 9">CBS 406.79</strain>
    </source>
</reference>
<comment type="caution">
    <text evidence="8">The sequence shown here is derived from an EMBL/GenBank/DDBJ whole genome shotgun (WGS) entry which is preliminary data.</text>
</comment>
<dbReference type="InterPro" id="IPR036034">
    <property type="entry name" value="PDZ_sf"/>
</dbReference>
<dbReference type="Pfam" id="PF04495">
    <property type="entry name" value="GRASP55_65"/>
    <property type="match status" value="2"/>
</dbReference>
<proteinExistence type="predicted"/>
<keyword evidence="5" id="KW-0862">Zinc</keyword>
<protein>
    <recommendedName>
        <fullName evidence="7">PDZ GRASP-type domain-containing protein</fullName>
    </recommendedName>
</protein>
<dbReference type="GO" id="GO:0007030">
    <property type="term" value="P:Golgi organization"/>
    <property type="evidence" value="ECO:0007669"/>
    <property type="project" value="TreeGrafter"/>
</dbReference>
<organism evidence="8 9">
    <name type="scientific">Collybiopsis confluens</name>
    <dbReference type="NCBI Taxonomy" id="2823264"/>
    <lineage>
        <taxon>Eukaryota</taxon>
        <taxon>Fungi</taxon>
        <taxon>Dikarya</taxon>
        <taxon>Basidiomycota</taxon>
        <taxon>Agaricomycotina</taxon>
        <taxon>Agaricomycetes</taxon>
        <taxon>Agaricomycetidae</taxon>
        <taxon>Agaricales</taxon>
        <taxon>Marasmiineae</taxon>
        <taxon>Omphalotaceae</taxon>
        <taxon>Collybiopsis</taxon>
    </lineage>
</organism>
<sequence>MGAGQSTSEAHSPSQALHVLRVTPSSPASHTSIEPFFDFIVGFEGDSLDSGSNIDVNELERIVESHEGRVLNLLVWNIVPIIPSRRWSQFSSGDHTDSNAQPSLLGLSMRMCAPELALDNVWHVLDVMEGSPAESAGLVPYGDYITGWSGGVLNAENDFYDLVESHIDKPLRVYVYSHDFDALREVVLVPNRHWGGEGLLGCVFGFGLLHRIPPQNPDHLPGSTPPELAEDEYHEEQLFVPADIHANSRVMEWRHHEQWNGESSETLSDLSGQDTAVPGHEAADRYQMREEEEDGYVSHHAGTPRRSSPLARVSSAGFKRGTTASSLGSSPLMNGD</sequence>
<dbReference type="GO" id="GO:0000139">
    <property type="term" value="C:Golgi membrane"/>
    <property type="evidence" value="ECO:0007669"/>
    <property type="project" value="UniProtKB-SubCell"/>
</dbReference>
<dbReference type="GO" id="GO:0046872">
    <property type="term" value="F:metal ion binding"/>
    <property type="evidence" value="ECO:0007669"/>
    <property type="project" value="UniProtKB-KW"/>
</dbReference>
<evidence type="ECO:0000256" key="3">
    <source>
        <dbReference type="ARBA" id="ARBA00023034"/>
    </source>
</evidence>
<keyword evidence="5" id="KW-0479">Metal-binding</keyword>
<keyword evidence="2" id="KW-0677">Repeat</keyword>
<feature type="region of interest" description="Disordered" evidence="6">
    <location>
        <begin position="290"/>
        <end position="336"/>
    </location>
</feature>
<dbReference type="FunFam" id="2.30.42.10:FF:000026">
    <property type="entry name" value="Golgi reassembly stacking protein 2"/>
    <property type="match status" value="1"/>
</dbReference>